<protein>
    <submittedName>
        <fullName evidence="3">Cyclopentanol dehydrogenase</fullName>
        <ecNumber evidence="3">1.1.1.163</ecNumber>
    </submittedName>
</protein>
<dbReference type="PROSITE" id="PS00061">
    <property type="entry name" value="ADH_SHORT"/>
    <property type="match status" value="1"/>
</dbReference>
<sequence>MTTAPTSAPSSPPAPPFAAPSFDFAGRIALVTGAGSGIGKATALGLARGGATVVCLDVVAAAETAAEIERAGGRAEAAALDVRDAAGWEDVASGVLGRHGRIDILVGSAGIAVPGDRAAEVPEAVWDRILDINAKGVWLGMRAVLPAMVAARRGKIVNVASTAAHIGLRDAAAYCASKGAVLALTRQAGVQYAADNIQINSVSPGTTMTGIQRDVTDEQRAAFLKLTPIGRFAEADEVAAVILFLCSAGSSFMAGADVGIDGGMVAF</sequence>
<dbReference type="EC" id="1.1.1.163" evidence="3"/>
<evidence type="ECO:0000313" key="3">
    <source>
        <dbReference type="EMBL" id="MBB5753073.1"/>
    </source>
</evidence>
<evidence type="ECO:0000256" key="1">
    <source>
        <dbReference type="ARBA" id="ARBA00006484"/>
    </source>
</evidence>
<dbReference type="Pfam" id="PF13561">
    <property type="entry name" value="adh_short_C2"/>
    <property type="match status" value="1"/>
</dbReference>
<evidence type="ECO:0000256" key="2">
    <source>
        <dbReference type="ARBA" id="ARBA00023002"/>
    </source>
</evidence>
<dbReference type="InterPro" id="IPR036291">
    <property type="entry name" value="NAD(P)-bd_dom_sf"/>
</dbReference>
<dbReference type="PRINTS" id="PR00080">
    <property type="entry name" value="SDRFAMILY"/>
</dbReference>
<name>A0A7W9FLW3_9HYPH</name>
<reference evidence="3 4" key="1">
    <citation type="submission" date="2020-08" db="EMBL/GenBank/DDBJ databases">
        <title>Genomic Encyclopedia of Type Strains, Phase IV (KMG-IV): sequencing the most valuable type-strain genomes for metagenomic binning, comparative biology and taxonomic classification.</title>
        <authorList>
            <person name="Goeker M."/>
        </authorList>
    </citation>
    <scope>NUCLEOTIDE SEQUENCE [LARGE SCALE GENOMIC DNA]</scope>
    <source>
        <strain evidence="3 4">DSM 16268</strain>
    </source>
</reference>
<proteinExistence type="inferred from homology"/>
<comment type="caution">
    <text evidence="3">The sequence shown here is derived from an EMBL/GenBank/DDBJ whole genome shotgun (WGS) entry which is preliminary data.</text>
</comment>
<dbReference type="Proteomes" id="UP000523821">
    <property type="component" value="Unassembled WGS sequence"/>
</dbReference>
<dbReference type="AlphaFoldDB" id="A0A7W9FLW3"/>
<dbReference type="InterPro" id="IPR020904">
    <property type="entry name" value="Sc_DH/Rdtase_CS"/>
</dbReference>
<dbReference type="FunFam" id="3.40.50.720:FF:000084">
    <property type="entry name" value="Short-chain dehydrogenase reductase"/>
    <property type="match status" value="1"/>
</dbReference>
<keyword evidence="2 3" id="KW-0560">Oxidoreductase</keyword>
<accession>A0A7W9FLW3</accession>
<gene>
    <name evidence="3" type="ORF">GGQ63_002139</name>
</gene>
<dbReference type="SUPFAM" id="SSF51735">
    <property type="entry name" value="NAD(P)-binding Rossmann-fold domains"/>
    <property type="match status" value="1"/>
</dbReference>
<dbReference type="GO" id="GO:0055041">
    <property type="term" value="F:cyclopentanol dehydrogenase activity"/>
    <property type="evidence" value="ECO:0007669"/>
    <property type="project" value="UniProtKB-EC"/>
</dbReference>
<dbReference type="PANTHER" id="PTHR42760">
    <property type="entry name" value="SHORT-CHAIN DEHYDROGENASES/REDUCTASES FAMILY MEMBER"/>
    <property type="match status" value="1"/>
</dbReference>
<dbReference type="PRINTS" id="PR00081">
    <property type="entry name" value="GDHRDH"/>
</dbReference>
<organism evidence="3 4">
    <name type="scientific">Prosthecomicrobium pneumaticum</name>
    <dbReference type="NCBI Taxonomy" id="81895"/>
    <lineage>
        <taxon>Bacteria</taxon>
        <taxon>Pseudomonadati</taxon>
        <taxon>Pseudomonadota</taxon>
        <taxon>Alphaproteobacteria</taxon>
        <taxon>Hyphomicrobiales</taxon>
        <taxon>Kaistiaceae</taxon>
        <taxon>Prosthecomicrobium</taxon>
    </lineage>
</organism>
<dbReference type="RefSeq" id="WP_183855545.1">
    <property type="nucleotide sequence ID" value="NZ_JACHOO010000004.1"/>
</dbReference>
<comment type="similarity">
    <text evidence="1">Belongs to the short-chain dehydrogenases/reductases (SDR) family.</text>
</comment>
<evidence type="ECO:0000313" key="4">
    <source>
        <dbReference type="Proteomes" id="UP000523821"/>
    </source>
</evidence>
<dbReference type="EMBL" id="JACHOO010000004">
    <property type="protein sequence ID" value="MBB5753073.1"/>
    <property type="molecule type" value="Genomic_DNA"/>
</dbReference>
<keyword evidence="4" id="KW-1185">Reference proteome</keyword>
<dbReference type="PANTHER" id="PTHR42760:SF115">
    <property type="entry name" value="3-OXOACYL-[ACYL-CARRIER-PROTEIN] REDUCTASE FABG"/>
    <property type="match status" value="1"/>
</dbReference>
<dbReference type="Gene3D" id="3.40.50.720">
    <property type="entry name" value="NAD(P)-binding Rossmann-like Domain"/>
    <property type="match status" value="1"/>
</dbReference>
<dbReference type="InterPro" id="IPR002347">
    <property type="entry name" value="SDR_fam"/>
</dbReference>
<dbReference type="CDD" id="cd05233">
    <property type="entry name" value="SDR_c"/>
    <property type="match status" value="1"/>
</dbReference>